<reference evidence="4 5" key="1">
    <citation type="submission" date="2016-11" db="EMBL/GenBank/DDBJ databases">
        <authorList>
            <person name="Varghese N."/>
            <person name="Submissions S."/>
        </authorList>
    </citation>
    <scope>NUCLEOTIDE SEQUENCE [LARGE SCALE GENOMIC DNA]</scope>
    <source>
        <strain evidence="4 5">DSM 19027</strain>
    </source>
</reference>
<gene>
    <name evidence="4" type="ORF">SAMN05444373_100637</name>
</gene>
<dbReference type="EMBL" id="FQZP01000006">
    <property type="protein sequence ID" value="SHI66259.1"/>
    <property type="molecule type" value="Genomic_DNA"/>
</dbReference>
<dbReference type="OrthoDB" id="9811615at2"/>
<dbReference type="CDD" id="cd06471">
    <property type="entry name" value="ACD_LpsHSP_like"/>
    <property type="match status" value="1"/>
</dbReference>
<dbReference type="Pfam" id="PF00011">
    <property type="entry name" value="HSP20"/>
    <property type="match status" value="1"/>
</dbReference>
<keyword evidence="4" id="KW-0346">Stress response</keyword>
<keyword evidence="5" id="KW-1185">Reference proteome</keyword>
<feature type="domain" description="SHSP" evidence="3">
    <location>
        <begin position="37"/>
        <end position="149"/>
    </location>
</feature>
<dbReference type="AlphaFoldDB" id="A0A1M6CZ63"/>
<name>A0A1M6CZ63_9FIRM</name>
<accession>A0A1M6CZ63</accession>
<comment type="similarity">
    <text evidence="1 2">Belongs to the small heat shock protein (HSP20) family.</text>
</comment>
<dbReference type="SUPFAM" id="SSF49764">
    <property type="entry name" value="HSP20-like chaperones"/>
    <property type="match status" value="1"/>
</dbReference>
<dbReference type="InterPro" id="IPR031107">
    <property type="entry name" value="Small_HSP"/>
</dbReference>
<evidence type="ECO:0000259" key="3">
    <source>
        <dbReference type="PROSITE" id="PS01031"/>
    </source>
</evidence>
<proteinExistence type="inferred from homology"/>
<protein>
    <submittedName>
        <fullName evidence="4">Heat shock protein Hsp20</fullName>
    </submittedName>
</protein>
<dbReference type="RefSeq" id="WP_149677911.1">
    <property type="nucleotide sequence ID" value="NZ_DAONMB010000063.1"/>
</dbReference>
<evidence type="ECO:0000313" key="5">
    <source>
        <dbReference type="Proteomes" id="UP000324781"/>
    </source>
</evidence>
<evidence type="ECO:0000256" key="2">
    <source>
        <dbReference type="RuleBase" id="RU003616"/>
    </source>
</evidence>
<dbReference type="Gene3D" id="2.60.40.790">
    <property type="match status" value="1"/>
</dbReference>
<sequence>MFSLIPFSRRNSGISRRDDFFGLEQFFHDFFRDPFFSRLSSFASPIRADVRETEHEYIVEAEIPGVRKEDISIEISDDVLTLGVDTRREVNEESEGYIYRERSTGSFKRSFHVQGIRNDDVKASYKDGILTIVLPKDEKTKGARRIQID</sequence>
<dbReference type="Proteomes" id="UP000324781">
    <property type="component" value="Unassembled WGS sequence"/>
</dbReference>
<dbReference type="PANTHER" id="PTHR11527">
    <property type="entry name" value="HEAT-SHOCK PROTEIN 20 FAMILY MEMBER"/>
    <property type="match status" value="1"/>
</dbReference>
<evidence type="ECO:0000256" key="1">
    <source>
        <dbReference type="PROSITE-ProRule" id="PRU00285"/>
    </source>
</evidence>
<dbReference type="InterPro" id="IPR008978">
    <property type="entry name" value="HSP20-like_chaperone"/>
</dbReference>
<evidence type="ECO:0000313" key="4">
    <source>
        <dbReference type="EMBL" id="SHI66259.1"/>
    </source>
</evidence>
<organism evidence="4 5">
    <name type="scientific">Thermoclostridium caenicola</name>
    <dbReference type="NCBI Taxonomy" id="659425"/>
    <lineage>
        <taxon>Bacteria</taxon>
        <taxon>Bacillati</taxon>
        <taxon>Bacillota</taxon>
        <taxon>Clostridia</taxon>
        <taxon>Eubacteriales</taxon>
        <taxon>Oscillospiraceae</taxon>
        <taxon>Thermoclostridium</taxon>
    </lineage>
</organism>
<dbReference type="InterPro" id="IPR002068">
    <property type="entry name" value="A-crystallin/Hsp20_dom"/>
</dbReference>
<dbReference type="PROSITE" id="PS01031">
    <property type="entry name" value="SHSP"/>
    <property type="match status" value="1"/>
</dbReference>